<sequence length="43" mass="4902">MRRGLRCVDAVRMVIVKMNQKCTGAGAMVNPVEYDSARKENFR</sequence>
<dbReference type="EMBL" id="ABYS02000004">
    <property type="protein sequence ID" value="EEP21190.1"/>
    <property type="molecule type" value="Genomic_DNA"/>
</dbReference>
<evidence type="ECO:0000313" key="2">
    <source>
        <dbReference type="Proteomes" id="UP000006408"/>
    </source>
</evidence>
<dbReference type="AlphaFoldDB" id="C4FE09"/>
<gene>
    <name evidence="1" type="ORF">BIFANG_02547</name>
</gene>
<comment type="caution">
    <text evidence="1">The sequence shown here is derived from an EMBL/GenBank/DDBJ whole genome shotgun (WGS) entry which is preliminary data.</text>
</comment>
<reference evidence="1" key="1">
    <citation type="submission" date="2009-04" db="EMBL/GenBank/DDBJ databases">
        <authorList>
            <person name="Weinstock G."/>
            <person name="Sodergren E."/>
            <person name="Clifton S."/>
            <person name="Fulton L."/>
            <person name="Fulton B."/>
            <person name="Courtney L."/>
            <person name="Fronick C."/>
            <person name="Harrison M."/>
            <person name="Strong C."/>
            <person name="Farmer C."/>
            <person name="Delahaunty K."/>
            <person name="Markovic C."/>
            <person name="Hall O."/>
            <person name="Minx P."/>
            <person name="Tomlinson C."/>
            <person name="Mitreva M."/>
            <person name="Nelson J."/>
            <person name="Hou S."/>
            <person name="Wollam A."/>
            <person name="Pepin K.H."/>
            <person name="Johnson M."/>
            <person name="Bhonagiri V."/>
            <person name="Nash W.E."/>
            <person name="Warren W."/>
            <person name="Chinwalla A."/>
            <person name="Mardis E.R."/>
            <person name="Wilson R.K."/>
        </authorList>
    </citation>
    <scope>NUCLEOTIDE SEQUENCE [LARGE SCALE GENOMIC DNA]</scope>
    <source>
        <strain evidence="1">DSM 20098</strain>
    </source>
</reference>
<accession>C4FE09</accession>
<dbReference type="HOGENOM" id="CLU_3230253_0_0_11"/>
<proteinExistence type="predicted"/>
<organism evidence="1 2">
    <name type="scientific">Bifidobacterium angulatum DSM 20098 = JCM 7096</name>
    <dbReference type="NCBI Taxonomy" id="518635"/>
    <lineage>
        <taxon>Bacteria</taxon>
        <taxon>Bacillati</taxon>
        <taxon>Actinomycetota</taxon>
        <taxon>Actinomycetes</taxon>
        <taxon>Bifidobacteriales</taxon>
        <taxon>Bifidobacteriaceae</taxon>
        <taxon>Bifidobacterium</taxon>
    </lineage>
</organism>
<protein>
    <submittedName>
        <fullName evidence="1">Uncharacterized protein</fullName>
    </submittedName>
</protein>
<dbReference type="Proteomes" id="UP000006408">
    <property type="component" value="Unassembled WGS sequence"/>
</dbReference>
<keyword evidence="2" id="KW-1185">Reference proteome</keyword>
<evidence type="ECO:0000313" key="1">
    <source>
        <dbReference type="EMBL" id="EEP21190.1"/>
    </source>
</evidence>
<name>C4FE09_9BIFI</name>